<reference evidence="2 3" key="1">
    <citation type="submission" date="2017-12" db="EMBL/GenBank/DDBJ databases">
        <title>Comparative genomics of Botrytis spp.</title>
        <authorList>
            <person name="Valero-Jimenez C.A."/>
            <person name="Tapia P."/>
            <person name="Veloso J."/>
            <person name="Silva-Moreno E."/>
            <person name="Staats M."/>
            <person name="Valdes J.H."/>
            <person name="Van Kan J.A.L."/>
        </authorList>
    </citation>
    <scope>NUCLEOTIDE SEQUENCE [LARGE SCALE GENOMIC DNA]</scope>
    <source>
        <strain evidence="2 3">MUCL3349</strain>
    </source>
</reference>
<feature type="compositionally biased region" description="Polar residues" evidence="1">
    <location>
        <begin position="224"/>
        <end position="239"/>
    </location>
</feature>
<evidence type="ECO:0000256" key="1">
    <source>
        <dbReference type="SAM" id="MobiDB-lite"/>
    </source>
</evidence>
<protein>
    <submittedName>
        <fullName evidence="2">Uncharacterized protein</fullName>
    </submittedName>
</protein>
<comment type="caution">
    <text evidence="2">The sequence shown here is derived from an EMBL/GenBank/DDBJ whole genome shotgun (WGS) entry which is preliminary data.</text>
</comment>
<name>A0A4Z1KKV1_9HELO</name>
<dbReference type="EMBL" id="PQXO01000282">
    <property type="protein sequence ID" value="TGO86701.1"/>
    <property type="molecule type" value="Genomic_DNA"/>
</dbReference>
<feature type="compositionally biased region" description="Basic residues" evidence="1">
    <location>
        <begin position="1186"/>
        <end position="1199"/>
    </location>
</feature>
<keyword evidence="3" id="KW-1185">Reference proteome</keyword>
<dbReference type="Proteomes" id="UP000297280">
    <property type="component" value="Unassembled WGS sequence"/>
</dbReference>
<dbReference type="AlphaFoldDB" id="A0A4Z1KKV1"/>
<gene>
    <name evidence="2" type="ORF">BPOR_0283g00100</name>
</gene>
<feature type="region of interest" description="Disordered" evidence="1">
    <location>
        <begin position="224"/>
        <end position="256"/>
    </location>
</feature>
<evidence type="ECO:0000313" key="3">
    <source>
        <dbReference type="Proteomes" id="UP000297280"/>
    </source>
</evidence>
<organism evidence="2 3">
    <name type="scientific">Botrytis porri</name>
    <dbReference type="NCBI Taxonomy" id="87229"/>
    <lineage>
        <taxon>Eukaryota</taxon>
        <taxon>Fungi</taxon>
        <taxon>Dikarya</taxon>
        <taxon>Ascomycota</taxon>
        <taxon>Pezizomycotina</taxon>
        <taxon>Leotiomycetes</taxon>
        <taxon>Helotiales</taxon>
        <taxon>Sclerotiniaceae</taxon>
        <taxon>Botrytis</taxon>
    </lineage>
</organism>
<feature type="region of interest" description="Disordered" evidence="1">
    <location>
        <begin position="482"/>
        <end position="516"/>
    </location>
</feature>
<feature type="compositionally biased region" description="Basic residues" evidence="1">
    <location>
        <begin position="1154"/>
        <end position="1167"/>
    </location>
</feature>
<evidence type="ECO:0000313" key="2">
    <source>
        <dbReference type="EMBL" id="TGO86701.1"/>
    </source>
</evidence>
<feature type="compositionally biased region" description="Acidic residues" evidence="1">
    <location>
        <begin position="1124"/>
        <end position="1150"/>
    </location>
</feature>
<proteinExistence type="predicted"/>
<feature type="region of interest" description="Disordered" evidence="1">
    <location>
        <begin position="352"/>
        <end position="372"/>
    </location>
</feature>
<accession>A0A4Z1KKV1</accession>
<feature type="region of interest" description="Disordered" evidence="1">
    <location>
        <begin position="606"/>
        <end position="630"/>
    </location>
</feature>
<feature type="compositionally biased region" description="Polar residues" evidence="1">
    <location>
        <begin position="486"/>
        <end position="505"/>
    </location>
</feature>
<feature type="compositionally biased region" description="Basic residues" evidence="1">
    <location>
        <begin position="619"/>
        <end position="630"/>
    </location>
</feature>
<feature type="region of interest" description="Disordered" evidence="1">
    <location>
        <begin position="1044"/>
        <end position="1246"/>
    </location>
</feature>
<sequence>MAISKQQEAVIAKIVAYDPATWFLACESEVVKIPEADRAEFGKILREAMDVYKSKVQNVIPILKRGPNLNPEVNIRAWAMMHARFLARLFIKHPTLCERLCVKLSNDTYNPGWRCHVKKFKDIEKHKNEIEEQVKAACLQSQLFFSTHSGYNFIITNHSGSTRVPQSRVEKWPRFEGQNRQTAEQSLLALSQSGANLSPLDETRYNSESISSRQLLPTQATPLQVNSGHDQTATSNSESHTSEKQSKHVKSALAREKSAAAELEAISKRNGNSLYRNPREKAYQLLLERDLQAQIASQNDDLYGVSDEERVRPTSATKLNNEKRVATSNKTRRTDATKSAVIPDSEIEEEIQLTPKNSDTRQGVDSRQSLSLSSIQGSTFDEAATLDKSLGIEEKIGSKTSLPAESVDRDNDERFSLREMIDAMEFIAEHPWICEHLLVDNVWDEYKLFHEYNTEALKVAEEEIEESKRAAAKEATPFTHKGIEVGSSNTSVHRTHSASQTSHSPSAPPPYLVSSSHAAPSICQADPLNGPKKNPMTAAEEEMAITAAAKAGFVNRNFQLQVATVYRALGVVPTATGPVPSNYPPLNLAQSSESFAPTNNALLPRGRSIDRSVSGHSQPTRHSRSSKGRYKATNPIVDEDTIIVDTSSLVPAHVHSVPDRIAPLRRGRSFEELIPAFTAPKRRMQSIVGQKSAAHDIDIDKRSDGLKKSRAPTMNRAQMRDQLQIAAVYQSLGRQNSMLPGNFGNDGARVEINEEEEEVSTGADTLRLERPRPGWDTDLYENPHDRHMPSFTLQANLHATFAQDRSSDMHGGVGVPSDFGFNPFVNQRMELGPDLRGRRCATSSTGRDQQGVAVNQSHNEQDMRLSEIDFHGPGNLGVNHHIPGMYGLSRPIAAHDNPQEDFWINRGNFGDFGPIDMGLDVGFNMNLDLNMDLGADLPPAPNFNDIQGPENHLADFRGNYNFDFSVENMPFPGPRRSSRHLGAFNPNVNPSGFGGMKQSFGSVNQTIGSMNHAPVGFEGMDEFIFHNTPLAQINAGFGFGNMNQSFDQPARMDPFDVPEVPRRENSSTRSQLGEAAAPVTPHRTRASTRSQRQYDLSARGGGYFRFQDTESVEGEGVDEYHGGEDEEDNEEDDDEEMGEDEDDEDDFEEESPSKRARNHKYSSRRSTRNPARSPTKASVKGSAKGTPRKPRKTLVKKGAKVAFNPRPASAPSTLDRGPPRRYYQTTINISPGARGPQLNLESSGRQRRLPFTTVAQDRAKFKKESEMDPEDPDL</sequence>